<dbReference type="AlphaFoldDB" id="A0A4Y2UND9"/>
<proteinExistence type="predicted"/>
<protein>
    <submittedName>
        <fullName evidence="1">Uncharacterized protein</fullName>
    </submittedName>
</protein>
<feature type="non-terminal residue" evidence="1">
    <location>
        <position position="108"/>
    </location>
</feature>
<accession>A0A4Y2UND9</accession>
<sequence length="108" mass="12608">MPAIGMVQLSDAIEREKIVIGKVSFSEVLILYHGMMCFRKRRSEISSAEHTYDSLCRMWKSVGECPKDVRCFIALHITVERSFLWSIENFSTLKSHEKKTWQIKSHDN</sequence>
<dbReference type="EMBL" id="BGPR01037474">
    <property type="protein sequence ID" value="GBO13070.1"/>
    <property type="molecule type" value="Genomic_DNA"/>
</dbReference>
<evidence type="ECO:0000313" key="2">
    <source>
        <dbReference type="Proteomes" id="UP000499080"/>
    </source>
</evidence>
<name>A0A4Y2UND9_ARAVE</name>
<comment type="caution">
    <text evidence="1">The sequence shown here is derived from an EMBL/GenBank/DDBJ whole genome shotgun (WGS) entry which is preliminary data.</text>
</comment>
<organism evidence="1 2">
    <name type="scientific">Araneus ventricosus</name>
    <name type="common">Orbweaver spider</name>
    <name type="synonym">Epeira ventricosa</name>
    <dbReference type="NCBI Taxonomy" id="182803"/>
    <lineage>
        <taxon>Eukaryota</taxon>
        <taxon>Metazoa</taxon>
        <taxon>Ecdysozoa</taxon>
        <taxon>Arthropoda</taxon>
        <taxon>Chelicerata</taxon>
        <taxon>Arachnida</taxon>
        <taxon>Araneae</taxon>
        <taxon>Araneomorphae</taxon>
        <taxon>Entelegynae</taxon>
        <taxon>Araneoidea</taxon>
        <taxon>Araneidae</taxon>
        <taxon>Araneus</taxon>
    </lineage>
</organism>
<evidence type="ECO:0000313" key="1">
    <source>
        <dbReference type="EMBL" id="GBO13070.1"/>
    </source>
</evidence>
<gene>
    <name evidence="1" type="ORF">AVEN_55740_1</name>
</gene>
<keyword evidence="2" id="KW-1185">Reference proteome</keyword>
<dbReference type="Proteomes" id="UP000499080">
    <property type="component" value="Unassembled WGS sequence"/>
</dbReference>
<reference evidence="1 2" key="1">
    <citation type="journal article" date="2019" name="Sci. Rep.">
        <title>Orb-weaving spider Araneus ventricosus genome elucidates the spidroin gene catalogue.</title>
        <authorList>
            <person name="Kono N."/>
            <person name="Nakamura H."/>
            <person name="Ohtoshi R."/>
            <person name="Moran D.A.P."/>
            <person name="Shinohara A."/>
            <person name="Yoshida Y."/>
            <person name="Fujiwara M."/>
            <person name="Mori M."/>
            <person name="Tomita M."/>
            <person name="Arakawa K."/>
        </authorList>
    </citation>
    <scope>NUCLEOTIDE SEQUENCE [LARGE SCALE GENOMIC DNA]</scope>
</reference>